<dbReference type="PANTHER" id="PTHR43280">
    <property type="entry name" value="ARAC-FAMILY TRANSCRIPTIONAL REGULATOR"/>
    <property type="match status" value="1"/>
</dbReference>
<dbReference type="PRINTS" id="PR00032">
    <property type="entry name" value="HTHARAC"/>
</dbReference>
<name>A0ABS7S107_9ENTR</name>
<dbReference type="RefSeq" id="WP_139563828.1">
    <property type="nucleotide sequence ID" value="NZ_JADMNK010000015.1"/>
</dbReference>
<evidence type="ECO:0000259" key="4">
    <source>
        <dbReference type="PROSITE" id="PS01124"/>
    </source>
</evidence>
<keyword evidence="3" id="KW-0804">Transcription</keyword>
<organism evidence="5 6">
    <name type="scientific">Leclercia barmai</name>
    <dbReference type="NCBI Taxonomy" id="2785629"/>
    <lineage>
        <taxon>Bacteria</taxon>
        <taxon>Pseudomonadati</taxon>
        <taxon>Pseudomonadota</taxon>
        <taxon>Gammaproteobacteria</taxon>
        <taxon>Enterobacterales</taxon>
        <taxon>Enterobacteriaceae</taxon>
        <taxon>Leclercia</taxon>
    </lineage>
</organism>
<dbReference type="PANTHER" id="PTHR43280:SF10">
    <property type="entry name" value="REGULATORY PROTEIN POCR"/>
    <property type="match status" value="1"/>
</dbReference>
<gene>
    <name evidence="5" type="ORF">ITX56_20855</name>
</gene>
<dbReference type="PROSITE" id="PS01124">
    <property type="entry name" value="HTH_ARAC_FAMILY_2"/>
    <property type="match status" value="1"/>
</dbReference>
<dbReference type="SMART" id="SM00342">
    <property type="entry name" value="HTH_ARAC"/>
    <property type="match status" value="1"/>
</dbReference>
<keyword evidence="6" id="KW-1185">Reference proteome</keyword>
<sequence>MPHDITSILTDLINGTSPLHQVRFASPVDPIPNASPRLTIVLEGGTHDAVFSSVGFIADLQPATLLSIIFGKQQLTLQLQRDTTVLLQQQVARRGPRIGAFLLQTLAELQMQPDEQATARLVVLSLLSHCRDLLGSDIHTASRSRALFEAIRSHIEEHHAAPLTRESVAQAFYISPNYLSHLFQKTGSVGFNEYLTRTRLEHARQLLKGYDLKIKDIAAHCGFTDSNYFCRLFRRHTERSPSEYRRQYHSQLTAKN</sequence>
<proteinExistence type="predicted"/>
<accession>A0ABS7S107</accession>
<reference evidence="5 6" key="1">
    <citation type="submission" date="2020-11" db="EMBL/GenBank/DDBJ databases">
        <title>Draft Genome of Enterobacter sp. strain EMC7.</title>
        <authorList>
            <person name="Barman P."/>
            <person name="Sinha S."/>
            <person name="Sen S."/>
            <person name="Chakraborty R."/>
        </authorList>
    </citation>
    <scope>NUCLEOTIDE SEQUENCE [LARGE SCALE GENOMIC DNA]</scope>
    <source>
        <strain evidence="5 6">EMC7</strain>
    </source>
</reference>
<dbReference type="Proteomes" id="UP000706580">
    <property type="component" value="Unassembled WGS sequence"/>
</dbReference>
<feature type="domain" description="HTH araC/xylS-type" evidence="4">
    <location>
        <begin position="149"/>
        <end position="247"/>
    </location>
</feature>
<comment type="caution">
    <text evidence="5">The sequence shown here is derived from an EMBL/GenBank/DDBJ whole genome shotgun (WGS) entry which is preliminary data.</text>
</comment>
<dbReference type="InterPro" id="IPR018062">
    <property type="entry name" value="HTH_AraC-typ_CS"/>
</dbReference>
<keyword evidence="2" id="KW-0238">DNA-binding</keyword>
<dbReference type="InterPro" id="IPR020449">
    <property type="entry name" value="Tscrpt_reg_AraC-type_HTH"/>
</dbReference>
<evidence type="ECO:0000256" key="1">
    <source>
        <dbReference type="ARBA" id="ARBA00023015"/>
    </source>
</evidence>
<dbReference type="Pfam" id="PF12833">
    <property type="entry name" value="HTH_18"/>
    <property type="match status" value="1"/>
</dbReference>
<dbReference type="PROSITE" id="PS00041">
    <property type="entry name" value="HTH_ARAC_FAMILY_1"/>
    <property type="match status" value="1"/>
</dbReference>
<evidence type="ECO:0000256" key="3">
    <source>
        <dbReference type="ARBA" id="ARBA00023163"/>
    </source>
</evidence>
<protein>
    <submittedName>
        <fullName evidence="5">Helix-turn-helix domain-containing protein</fullName>
    </submittedName>
</protein>
<evidence type="ECO:0000313" key="6">
    <source>
        <dbReference type="Proteomes" id="UP000706580"/>
    </source>
</evidence>
<keyword evidence="1" id="KW-0805">Transcription regulation</keyword>
<dbReference type="EMBL" id="JADMNK010000015">
    <property type="protein sequence ID" value="MBZ0060195.1"/>
    <property type="molecule type" value="Genomic_DNA"/>
</dbReference>
<evidence type="ECO:0000256" key="2">
    <source>
        <dbReference type="ARBA" id="ARBA00023125"/>
    </source>
</evidence>
<dbReference type="Gene3D" id="1.10.10.60">
    <property type="entry name" value="Homeodomain-like"/>
    <property type="match status" value="2"/>
</dbReference>
<dbReference type="SUPFAM" id="SSF46689">
    <property type="entry name" value="Homeodomain-like"/>
    <property type="match status" value="2"/>
</dbReference>
<evidence type="ECO:0000313" key="5">
    <source>
        <dbReference type="EMBL" id="MBZ0060195.1"/>
    </source>
</evidence>
<dbReference type="InterPro" id="IPR018060">
    <property type="entry name" value="HTH_AraC"/>
</dbReference>
<dbReference type="InterPro" id="IPR009057">
    <property type="entry name" value="Homeodomain-like_sf"/>
</dbReference>